<keyword evidence="2" id="KW-0472">Membrane</keyword>
<keyword evidence="2" id="KW-0812">Transmembrane</keyword>
<gene>
    <name evidence="4" type="ORF">F7D71_11595</name>
</gene>
<dbReference type="AlphaFoldDB" id="A0AA90UTW3"/>
<dbReference type="PANTHER" id="PTHR30069:SF29">
    <property type="entry name" value="HEMOGLOBIN AND HEMOGLOBIN-HAPTOGLOBIN-BINDING PROTEIN 1-RELATED"/>
    <property type="match status" value="1"/>
</dbReference>
<proteinExistence type="inferred from homology"/>
<dbReference type="InterPro" id="IPR012910">
    <property type="entry name" value="Plug_dom"/>
</dbReference>
<evidence type="ECO:0000313" key="5">
    <source>
        <dbReference type="Proteomes" id="UP000423156"/>
    </source>
</evidence>
<feature type="domain" description="TonB-dependent receptor plug" evidence="3">
    <location>
        <begin position="118"/>
        <end position="223"/>
    </location>
</feature>
<dbReference type="Gene3D" id="2.170.130.10">
    <property type="entry name" value="TonB-dependent receptor, plug domain"/>
    <property type="match status" value="1"/>
</dbReference>
<evidence type="ECO:0000313" key="4">
    <source>
        <dbReference type="EMBL" id="MQN78483.1"/>
    </source>
</evidence>
<dbReference type="NCBIfam" id="TIGR04057">
    <property type="entry name" value="SusC_RagA_signa"/>
    <property type="match status" value="1"/>
</dbReference>
<dbReference type="Pfam" id="PF07715">
    <property type="entry name" value="Plug"/>
    <property type="match status" value="1"/>
</dbReference>
<keyword evidence="4" id="KW-0675">Receptor</keyword>
<dbReference type="EMBL" id="VZBZ01000145">
    <property type="protein sequence ID" value="MQN78483.1"/>
    <property type="molecule type" value="Genomic_DNA"/>
</dbReference>
<evidence type="ECO:0000256" key="1">
    <source>
        <dbReference type="ARBA" id="ARBA00022729"/>
    </source>
</evidence>
<dbReference type="FunFam" id="2.60.40.1120:FF:000003">
    <property type="entry name" value="Outer membrane protein Omp121"/>
    <property type="match status" value="1"/>
</dbReference>
<keyword evidence="2" id="KW-1134">Transmembrane beta strand</keyword>
<dbReference type="SUPFAM" id="SSF56935">
    <property type="entry name" value="Porins"/>
    <property type="match status" value="1"/>
</dbReference>
<dbReference type="SUPFAM" id="SSF49464">
    <property type="entry name" value="Carboxypeptidase regulatory domain-like"/>
    <property type="match status" value="1"/>
</dbReference>
<dbReference type="Pfam" id="PF13715">
    <property type="entry name" value="CarbopepD_reg_2"/>
    <property type="match status" value="1"/>
</dbReference>
<accession>A0AA90UTW3</accession>
<evidence type="ECO:0000259" key="3">
    <source>
        <dbReference type="Pfam" id="PF07715"/>
    </source>
</evidence>
<keyword evidence="2" id="KW-0813">Transport</keyword>
<sequence length="236" mass="24291">MVNFKMIEKPFVLLFLLCLLPLGVSAQSIVKGIVTDPSGEPVIGATVKVDGSKLGVVTDLDGKFSIDAAPDATLTITYVGMEPKTVKAEAGKTLSITLKDDSKVLNDVVVIGYGVQKKSDLTGAVASIKSDDIKGLSATDAGAALQGKAAGVQIINSGGPGEAADIRIRGYSSNSGNIGPLLIVDGLKVDNIQYLDPSMIESMEVLKDAASAAIYGAQAGNGVVIITEPTLKRGIF</sequence>
<reference evidence="5" key="1">
    <citation type="submission" date="2019-09" db="EMBL/GenBank/DDBJ databases">
        <title>Distinct polysaccharide growth profiles of human intestinal Prevotella copri isolates.</title>
        <authorList>
            <person name="Fehlner-Peach H."/>
            <person name="Magnabosco C."/>
            <person name="Raghavan V."/>
            <person name="Scher J.U."/>
            <person name="Tett A."/>
            <person name="Cox L.M."/>
            <person name="Gottsegen C."/>
            <person name="Watters A."/>
            <person name="Wiltshire- Gordon J.D."/>
            <person name="Segata N."/>
            <person name="Bonneau R."/>
            <person name="Littman D.R."/>
        </authorList>
    </citation>
    <scope>NUCLEOTIDE SEQUENCE [LARGE SCALE GENOMIC DNA]</scope>
    <source>
        <strain evidence="5">BU41712</strain>
    </source>
</reference>
<comment type="subcellular location">
    <subcellularLocation>
        <location evidence="2">Cell outer membrane</location>
        <topology evidence="2">Multi-pass membrane protein</topology>
    </subcellularLocation>
</comment>
<organism evidence="4 5">
    <name type="scientific">Segatella copri</name>
    <dbReference type="NCBI Taxonomy" id="165179"/>
    <lineage>
        <taxon>Bacteria</taxon>
        <taxon>Pseudomonadati</taxon>
        <taxon>Bacteroidota</taxon>
        <taxon>Bacteroidia</taxon>
        <taxon>Bacteroidales</taxon>
        <taxon>Prevotellaceae</taxon>
        <taxon>Segatella</taxon>
    </lineage>
</organism>
<dbReference type="GO" id="GO:0009279">
    <property type="term" value="C:cell outer membrane"/>
    <property type="evidence" value="ECO:0007669"/>
    <property type="project" value="UniProtKB-SubCell"/>
</dbReference>
<dbReference type="PANTHER" id="PTHR30069">
    <property type="entry name" value="TONB-DEPENDENT OUTER MEMBRANE RECEPTOR"/>
    <property type="match status" value="1"/>
</dbReference>
<keyword evidence="2" id="KW-0998">Cell outer membrane</keyword>
<dbReference type="GO" id="GO:0044718">
    <property type="term" value="P:siderophore transmembrane transport"/>
    <property type="evidence" value="ECO:0007669"/>
    <property type="project" value="TreeGrafter"/>
</dbReference>
<dbReference type="Gene3D" id="2.60.40.1120">
    <property type="entry name" value="Carboxypeptidase-like, regulatory domain"/>
    <property type="match status" value="1"/>
</dbReference>
<dbReference type="GO" id="GO:0015344">
    <property type="term" value="F:siderophore uptake transmembrane transporter activity"/>
    <property type="evidence" value="ECO:0007669"/>
    <property type="project" value="TreeGrafter"/>
</dbReference>
<keyword evidence="1" id="KW-0732">Signal</keyword>
<dbReference type="InterPro" id="IPR039426">
    <property type="entry name" value="TonB-dep_rcpt-like"/>
</dbReference>
<evidence type="ECO:0000256" key="2">
    <source>
        <dbReference type="PROSITE-ProRule" id="PRU01360"/>
    </source>
</evidence>
<dbReference type="InterPro" id="IPR023997">
    <property type="entry name" value="TonB-dep_OMP_SusC/RagA_CS"/>
</dbReference>
<dbReference type="Proteomes" id="UP000423156">
    <property type="component" value="Unassembled WGS sequence"/>
</dbReference>
<comment type="similarity">
    <text evidence="2">Belongs to the TonB-dependent receptor family.</text>
</comment>
<dbReference type="InterPro" id="IPR037066">
    <property type="entry name" value="Plug_dom_sf"/>
</dbReference>
<comment type="caution">
    <text evidence="4">The sequence shown here is derived from an EMBL/GenBank/DDBJ whole genome shotgun (WGS) entry which is preliminary data.</text>
</comment>
<protein>
    <submittedName>
        <fullName evidence="4">TonB-dependent receptor plug domain-containing protein</fullName>
    </submittedName>
</protein>
<dbReference type="PROSITE" id="PS52016">
    <property type="entry name" value="TONB_DEPENDENT_REC_3"/>
    <property type="match status" value="1"/>
</dbReference>
<name>A0AA90UTW3_9BACT</name>
<dbReference type="InterPro" id="IPR008969">
    <property type="entry name" value="CarboxyPept-like_regulatory"/>
</dbReference>